<evidence type="ECO:0000313" key="2">
    <source>
        <dbReference type="Proteomes" id="UP000027936"/>
    </source>
</evidence>
<reference evidence="1 2" key="1">
    <citation type="submission" date="2014-04" db="EMBL/GenBank/DDBJ databases">
        <title>Draft genome sequence of Bacillus azotoformans MEV2011, a (co-) denitrifying strain unable to grow in the presence of oxygen.</title>
        <authorList>
            <person name="Nielsen M."/>
            <person name="Schreiber L."/>
            <person name="Finster K."/>
            <person name="Schramm A."/>
        </authorList>
    </citation>
    <scope>NUCLEOTIDE SEQUENCE [LARGE SCALE GENOMIC DNA]</scope>
    <source>
        <strain evidence="1 2">MEV2011</strain>
    </source>
</reference>
<dbReference type="AlphaFoldDB" id="A0A072NHJ8"/>
<dbReference type="EMBL" id="JJRY01000017">
    <property type="protein sequence ID" value="KEF37154.1"/>
    <property type="molecule type" value="Genomic_DNA"/>
</dbReference>
<sequence length="54" mass="6401">MLKIFMKVGYHLHRYLQGYNEVLSNDALCEELKSKFRSKAIYHGHKAKSLLSRF</sequence>
<name>A0A072NHJ8_SCHAZ</name>
<organism evidence="1 2">
    <name type="scientific">Schinkia azotoformans MEV2011</name>
    <dbReference type="NCBI Taxonomy" id="1348973"/>
    <lineage>
        <taxon>Bacteria</taxon>
        <taxon>Bacillati</taxon>
        <taxon>Bacillota</taxon>
        <taxon>Bacilli</taxon>
        <taxon>Bacillales</taxon>
        <taxon>Bacillaceae</taxon>
        <taxon>Calidifontibacillus/Schinkia group</taxon>
        <taxon>Schinkia</taxon>
    </lineage>
</organism>
<dbReference type="Proteomes" id="UP000027936">
    <property type="component" value="Unassembled WGS sequence"/>
</dbReference>
<gene>
    <name evidence="1" type="ORF">M670_03575</name>
</gene>
<proteinExistence type="predicted"/>
<evidence type="ECO:0000313" key="1">
    <source>
        <dbReference type="EMBL" id="KEF37154.1"/>
    </source>
</evidence>
<protein>
    <submittedName>
        <fullName evidence="1">Uncharacterized protein</fullName>
    </submittedName>
</protein>
<accession>A0A072NHJ8</accession>
<comment type="caution">
    <text evidence="1">The sequence shown here is derived from an EMBL/GenBank/DDBJ whole genome shotgun (WGS) entry which is preliminary data.</text>
</comment>